<dbReference type="GO" id="GO:0006629">
    <property type="term" value="P:lipid metabolic process"/>
    <property type="evidence" value="ECO:0007669"/>
    <property type="project" value="InterPro"/>
</dbReference>
<name>A0A660C4N5_9PSEU</name>
<dbReference type="Proteomes" id="UP000317303">
    <property type="component" value="Unassembled WGS sequence"/>
</dbReference>
<protein>
    <recommendedName>
        <fullName evidence="1">Altered inheritance of mitochondria protein 6</fullName>
    </recommendedName>
</protein>
<accession>A0A660C4N5</accession>
<proteinExistence type="predicted"/>
<evidence type="ECO:0000256" key="2">
    <source>
        <dbReference type="SAM" id="SignalP"/>
    </source>
</evidence>
<dbReference type="PANTHER" id="PTHR31571:SF1">
    <property type="entry name" value="ALTERED INHERITANCE OF MITOCHONDRIA PROTEIN 6"/>
    <property type="match status" value="1"/>
</dbReference>
<feature type="signal peptide" evidence="2">
    <location>
        <begin position="1"/>
        <end position="26"/>
    </location>
</feature>
<keyword evidence="4" id="KW-1185">Reference proteome</keyword>
<gene>
    <name evidence="3" type="ORF">JD82_00280</name>
</gene>
<dbReference type="AlphaFoldDB" id="A0A660C4N5"/>
<reference evidence="3 4" key="1">
    <citation type="submission" date="2019-07" db="EMBL/GenBank/DDBJ databases">
        <title>R&amp;d 2014.</title>
        <authorList>
            <person name="Klenk H.-P."/>
        </authorList>
    </citation>
    <scope>NUCLEOTIDE SEQUENCE [LARGE SCALE GENOMIC DNA]</scope>
    <source>
        <strain evidence="3 4">DSM 43194</strain>
    </source>
</reference>
<dbReference type="PANTHER" id="PTHR31571">
    <property type="entry name" value="ALTERED INHERITANCE OF MITOCHONDRIA PROTEIN 6"/>
    <property type="match status" value="1"/>
</dbReference>
<feature type="chain" id="PRO_5024820607" description="Altered inheritance of mitochondria protein 6" evidence="2">
    <location>
        <begin position="27"/>
        <end position="277"/>
    </location>
</feature>
<comment type="caution">
    <text evidence="3">The sequence shown here is derived from an EMBL/GenBank/DDBJ whole genome shotgun (WGS) entry which is preliminary data.</text>
</comment>
<dbReference type="Gene3D" id="3.20.20.190">
    <property type="entry name" value="Phosphatidylinositol (PI) phosphodiesterase"/>
    <property type="match status" value="1"/>
</dbReference>
<dbReference type="SUPFAM" id="SSF51695">
    <property type="entry name" value="PLC-like phosphodiesterases"/>
    <property type="match status" value="1"/>
</dbReference>
<dbReference type="RefSeq" id="WP_030532471.1">
    <property type="nucleotide sequence ID" value="NZ_JOIJ01000008.1"/>
</dbReference>
<evidence type="ECO:0000313" key="4">
    <source>
        <dbReference type="Proteomes" id="UP000317303"/>
    </source>
</evidence>
<dbReference type="Pfam" id="PF13653">
    <property type="entry name" value="GDPD_2"/>
    <property type="match status" value="1"/>
</dbReference>
<evidence type="ECO:0000256" key="1">
    <source>
        <dbReference type="ARBA" id="ARBA00014286"/>
    </source>
</evidence>
<keyword evidence="2" id="KW-0732">Signal</keyword>
<dbReference type="EMBL" id="VLJV01000001">
    <property type="protein sequence ID" value="TWH18462.1"/>
    <property type="molecule type" value="Genomic_DNA"/>
</dbReference>
<evidence type="ECO:0000313" key="3">
    <source>
        <dbReference type="EMBL" id="TWH18462.1"/>
    </source>
</evidence>
<dbReference type="CDD" id="cd08577">
    <property type="entry name" value="PI-PLCc_GDPD_SF_unchar3"/>
    <property type="match status" value="1"/>
</dbReference>
<organism evidence="3 4">
    <name type="scientific">Prauserella rugosa</name>
    <dbReference type="NCBI Taxonomy" id="43354"/>
    <lineage>
        <taxon>Bacteria</taxon>
        <taxon>Bacillati</taxon>
        <taxon>Actinomycetota</taxon>
        <taxon>Actinomycetes</taxon>
        <taxon>Pseudonocardiales</taxon>
        <taxon>Pseudonocardiaceae</taxon>
        <taxon>Prauserella</taxon>
    </lineage>
</organism>
<dbReference type="OrthoDB" id="9794455at2"/>
<dbReference type="GO" id="GO:0008081">
    <property type="term" value="F:phosphoric diester hydrolase activity"/>
    <property type="evidence" value="ECO:0007669"/>
    <property type="project" value="InterPro"/>
</dbReference>
<dbReference type="InterPro" id="IPR017946">
    <property type="entry name" value="PLC-like_Pdiesterase_TIM-brl"/>
</dbReference>
<dbReference type="InterPro" id="IPR051236">
    <property type="entry name" value="HAT_RTT109-like"/>
</dbReference>
<sequence length="277" mass="30323">MHASRAAVLAALAAVLALIAPGVAGAAPRPDLGEPLAQTHAHNDYEHERPLFDALEHGFTSVEADVWAVGDELLVAHDFWELDPDRTLRSLYLDRLRDAVRGGSGVYPGWDGQFQLLVDIKSSGSRTWALLEEQLADYADMLASYADGQVRPGAIQVVVSGNRPLDDMAEAPQRLSFYDGRSGDLGGDLPTELMPLVSENWTNVFDWNGEGAMPDEERARLHEMVAQAHDAGQRLRFWGTPDEAGDERTAVWTELRDAGVDHINTDDLAGLRDFLLG</sequence>
<dbReference type="InterPro" id="IPR039559">
    <property type="entry name" value="AIM6_PI-PLC-like_dom"/>
</dbReference>